<comment type="caution">
    <text evidence="1">The sequence shown here is derived from an EMBL/GenBank/DDBJ whole genome shotgun (WGS) entry which is preliminary data.</text>
</comment>
<keyword evidence="2" id="KW-1185">Reference proteome</keyword>
<dbReference type="Proteomes" id="UP000436468">
    <property type="component" value="Unassembled WGS sequence"/>
</dbReference>
<evidence type="ECO:0000313" key="2">
    <source>
        <dbReference type="Proteomes" id="UP000436468"/>
    </source>
</evidence>
<name>A0A0R3DHM0_9BRAD</name>
<dbReference type="AlphaFoldDB" id="A0A0R3DHM0"/>
<reference evidence="1 2" key="1">
    <citation type="submission" date="2019-12" db="EMBL/GenBank/DDBJ databases">
        <title>Draft genome sequences Bradyrhizobium cajani AMBPC1010, Bradyrhizobium pachyrhizi AMBPC1040 and Bradyrhizobium yuanmingense ALSPC3051, three plant growth promoting strains isolated from nodules of Cajanus cajan L. in Dominican Republic.</title>
        <authorList>
            <person name="Flores-Felix J.D."/>
            <person name="Araujo J."/>
            <person name="Diaz-Alcantara C."/>
            <person name="Gonzalez-Andres F."/>
            <person name="Velazquez E."/>
        </authorList>
    </citation>
    <scope>NUCLEOTIDE SEQUENCE [LARGE SCALE GENOMIC DNA]</scope>
    <source>
        <strain evidence="1 2">1040</strain>
    </source>
</reference>
<proteinExistence type="predicted"/>
<sequence length="66" mass="7218">MNLQQQVISTGFKIICTDCGSLAIKVADPAHASGDTIIECRRCNAVRGTVADLHNLARRGRDLFEF</sequence>
<accession>A0A0R3DHM0</accession>
<protein>
    <submittedName>
        <fullName evidence="1">Uncharacterized protein</fullName>
    </submittedName>
</protein>
<dbReference type="RefSeq" id="WP_028333962.1">
    <property type="nucleotide sequence ID" value="NZ_CP176492.1"/>
</dbReference>
<evidence type="ECO:0000313" key="1">
    <source>
        <dbReference type="EMBL" id="MVT64212.1"/>
    </source>
</evidence>
<dbReference type="EMBL" id="WQNF01000002">
    <property type="protein sequence ID" value="MVT64212.1"/>
    <property type="molecule type" value="Genomic_DNA"/>
</dbReference>
<organism evidence="1 2">
    <name type="scientific">Bradyrhizobium pachyrhizi</name>
    <dbReference type="NCBI Taxonomy" id="280333"/>
    <lineage>
        <taxon>Bacteria</taxon>
        <taxon>Pseudomonadati</taxon>
        <taxon>Pseudomonadota</taxon>
        <taxon>Alphaproteobacteria</taxon>
        <taxon>Hyphomicrobiales</taxon>
        <taxon>Nitrobacteraceae</taxon>
        <taxon>Bradyrhizobium</taxon>
    </lineage>
</organism>
<gene>
    <name evidence="1" type="ORF">GPL21_03670</name>
</gene>